<evidence type="ECO:0000256" key="7">
    <source>
        <dbReference type="SAM" id="Phobius"/>
    </source>
</evidence>
<feature type="transmembrane region" description="Helical" evidence="7">
    <location>
        <begin position="108"/>
        <end position="128"/>
    </location>
</feature>
<comment type="subcellular location">
    <subcellularLocation>
        <location evidence="1">Membrane</location>
        <topology evidence="1">Multi-pass membrane protein</topology>
    </subcellularLocation>
</comment>
<dbReference type="Pfam" id="PF07690">
    <property type="entry name" value="MFS_1"/>
    <property type="match status" value="1"/>
</dbReference>
<feature type="transmembrane region" description="Helical" evidence="7">
    <location>
        <begin position="419"/>
        <end position="439"/>
    </location>
</feature>
<keyword evidence="10" id="KW-1185">Reference proteome</keyword>
<feature type="transmembrane region" description="Helical" evidence="7">
    <location>
        <begin position="169"/>
        <end position="190"/>
    </location>
</feature>
<evidence type="ECO:0000313" key="10">
    <source>
        <dbReference type="Proteomes" id="UP000807469"/>
    </source>
</evidence>
<feature type="transmembrane region" description="Helical" evidence="7">
    <location>
        <begin position="337"/>
        <end position="353"/>
    </location>
</feature>
<dbReference type="PROSITE" id="PS50850">
    <property type="entry name" value="MFS"/>
    <property type="match status" value="1"/>
</dbReference>
<keyword evidence="2" id="KW-0813">Transport</keyword>
<proteinExistence type="predicted"/>
<feature type="transmembrane region" description="Helical" evidence="7">
    <location>
        <begin position="360"/>
        <end position="378"/>
    </location>
</feature>
<dbReference type="PANTHER" id="PTHR43791:SF19">
    <property type="entry name" value="TRANSPORTER, PUTATIVE (AFU_ORTHOLOGUE AFUA_1G01812)-RELATED"/>
    <property type="match status" value="1"/>
</dbReference>
<feature type="compositionally biased region" description="Polar residues" evidence="6">
    <location>
        <begin position="498"/>
        <end position="507"/>
    </location>
</feature>
<dbReference type="FunFam" id="1.20.1250.20:FF:000034">
    <property type="entry name" value="MFS general substrate transporter"/>
    <property type="match status" value="1"/>
</dbReference>
<comment type="caution">
    <text evidence="9">The sequence shown here is derived from an EMBL/GenBank/DDBJ whole genome shotgun (WGS) entry which is preliminary data.</text>
</comment>
<keyword evidence="3 7" id="KW-0812">Transmembrane</keyword>
<gene>
    <name evidence="9" type="ORF">BDN70DRAFT_866711</name>
</gene>
<feature type="region of interest" description="Disordered" evidence="6">
    <location>
        <begin position="485"/>
        <end position="510"/>
    </location>
</feature>
<evidence type="ECO:0000256" key="1">
    <source>
        <dbReference type="ARBA" id="ARBA00004141"/>
    </source>
</evidence>
<feature type="transmembrane region" description="Helical" evidence="7">
    <location>
        <begin position="202"/>
        <end position="224"/>
    </location>
</feature>
<keyword evidence="4 7" id="KW-1133">Transmembrane helix</keyword>
<dbReference type="InterPro" id="IPR011701">
    <property type="entry name" value="MFS"/>
</dbReference>
<organism evidence="9 10">
    <name type="scientific">Pholiota conissans</name>
    <dbReference type="NCBI Taxonomy" id="109636"/>
    <lineage>
        <taxon>Eukaryota</taxon>
        <taxon>Fungi</taxon>
        <taxon>Dikarya</taxon>
        <taxon>Basidiomycota</taxon>
        <taxon>Agaricomycotina</taxon>
        <taxon>Agaricomycetes</taxon>
        <taxon>Agaricomycetidae</taxon>
        <taxon>Agaricales</taxon>
        <taxon>Agaricineae</taxon>
        <taxon>Strophariaceae</taxon>
        <taxon>Pholiota</taxon>
    </lineage>
</organism>
<protein>
    <submittedName>
        <fullName evidence="9">MFS general substrate transporter</fullName>
    </submittedName>
</protein>
<feature type="transmembrane region" description="Helical" evidence="7">
    <location>
        <begin position="80"/>
        <end position="102"/>
    </location>
</feature>
<dbReference type="OrthoDB" id="2962993at2759"/>
<reference evidence="9" key="1">
    <citation type="submission" date="2020-11" db="EMBL/GenBank/DDBJ databases">
        <authorList>
            <consortium name="DOE Joint Genome Institute"/>
            <person name="Ahrendt S."/>
            <person name="Riley R."/>
            <person name="Andreopoulos W."/>
            <person name="Labutti K."/>
            <person name="Pangilinan J."/>
            <person name="Ruiz-Duenas F.J."/>
            <person name="Barrasa J.M."/>
            <person name="Sanchez-Garcia M."/>
            <person name="Camarero S."/>
            <person name="Miyauchi S."/>
            <person name="Serrano A."/>
            <person name="Linde D."/>
            <person name="Babiker R."/>
            <person name="Drula E."/>
            <person name="Ayuso-Fernandez I."/>
            <person name="Pacheco R."/>
            <person name="Padilla G."/>
            <person name="Ferreira P."/>
            <person name="Barriuso J."/>
            <person name="Kellner H."/>
            <person name="Castanera R."/>
            <person name="Alfaro M."/>
            <person name="Ramirez L."/>
            <person name="Pisabarro A.G."/>
            <person name="Kuo A."/>
            <person name="Tritt A."/>
            <person name="Lipzen A."/>
            <person name="He G."/>
            <person name="Yan M."/>
            <person name="Ng V."/>
            <person name="Cullen D."/>
            <person name="Martin F."/>
            <person name="Rosso M.-N."/>
            <person name="Henrissat B."/>
            <person name="Hibbett D."/>
            <person name="Martinez A.T."/>
            <person name="Grigoriev I.V."/>
        </authorList>
    </citation>
    <scope>NUCLEOTIDE SEQUENCE</scope>
    <source>
        <strain evidence="9">CIRM-BRFM 674</strain>
    </source>
</reference>
<feature type="transmembrane region" description="Helical" evidence="7">
    <location>
        <begin position="135"/>
        <end position="157"/>
    </location>
</feature>
<dbReference type="PANTHER" id="PTHR43791">
    <property type="entry name" value="PERMEASE-RELATED"/>
    <property type="match status" value="1"/>
</dbReference>
<feature type="domain" description="Major facilitator superfamily (MFS) profile" evidence="8">
    <location>
        <begin position="43"/>
        <end position="477"/>
    </location>
</feature>
<feature type="transmembrane region" description="Helical" evidence="7">
    <location>
        <begin position="306"/>
        <end position="325"/>
    </location>
</feature>
<evidence type="ECO:0000256" key="6">
    <source>
        <dbReference type="SAM" id="MobiDB-lite"/>
    </source>
</evidence>
<sequence length="524" mass="58776">MDAQSISKDDIKEIDIHDLSDESHKEFATVDERKLLWKIDIHVIPWLAVLYLLNFLDRGSIGNAKLYNLEKSINITDKQYLIALTVFFFPYSLLEPLSNVFLRRFKPSIYLSSMMLAWGIVMTFHGVVKNYGGLITVRVLLGATEAGLYPGIVFYITSWYKSSEMGSRVAVFFSSATVAGAFSGLLATAISNMDGVGGKSGWEWIFILEGLATIVVAFASYWVIQDFPTTAKFLTEKERRFVVRRLKQDMRLSAGGEHFQLKYVRQSLADWKTWIAMGIYMGFDGPLYAFSLFLPSIINQLGRARPLLHLVYILTYFIMPSVTGFKANVANLLSVPVYAWGCFMTCVIGFLGDRLGSRRYINYALFGTGLVAYVILIASTTPALSYFAVYLAVSAIYPTIPNSVAWVASNVEGSYKRAVTLGMAIGFGNINGAITANIYRAKDKPWYRLGHGIVLAYIAIGFICSFIFAVLLKRENDRRDRGERDEIIRGIDNDNGREQNGTYSSVEEAQKEKGDAWSGFRYTL</sequence>
<dbReference type="GO" id="GO:0016020">
    <property type="term" value="C:membrane"/>
    <property type="evidence" value="ECO:0007669"/>
    <property type="project" value="UniProtKB-SubCell"/>
</dbReference>
<evidence type="ECO:0000313" key="9">
    <source>
        <dbReference type="EMBL" id="KAF9474103.1"/>
    </source>
</evidence>
<evidence type="ECO:0000256" key="2">
    <source>
        <dbReference type="ARBA" id="ARBA00022448"/>
    </source>
</evidence>
<evidence type="ECO:0000256" key="5">
    <source>
        <dbReference type="ARBA" id="ARBA00023136"/>
    </source>
</evidence>
<dbReference type="InterPro" id="IPR036259">
    <property type="entry name" value="MFS_trans_sf"/>
</dbReference>
<feature type="transmembrane region" description="Helical" evidence="7">
    <location>
        <begin position="384"/>
        <end position="407"/>
    </location>
</feature>
<keyword evidence="5 7" id="KW-0472">Membrane</keyword>
<name>A0A9P5YS61_9AGAR</name>
<dbReference type="Proteomes" id="UP000807469">
    <property type="component" value="Unassembled WGS sequence"/>
</dbReference>
<evidence type="ECO:0000256" key="3">
    <source>
        <dbReference type="ARBA" id="ARBA00022692"/>
    </source>
</evidence>
<dbReference type="Gene3D" id="1.20.1250.20">
    <property type="entry name" value="MFS general substrate transporter like domains"/>
    <property type="match status" value="2"/>
</dbReference>
<dbReference type="EMBL" id="MU155397">
    <property type="protein sequence ID" value="KAF9474103.1"/>
    <property type="molecule type" value="Genomic_DNA"/>
</dbReference>
<dbReference type="GO" id="GO:0022857">
    <property type="term" value="F:transmembrane transporter activity"/>
    <property type="evidence" value="ECO:0007669"/>
    <property type="project" value="InterPro"/>
</dbReference>
<accession>A0A9P5YS61</accession>
<feature type="transmembrane region" description="Helical" evidence="7">
    <location>
        <begin position="451"/>
        <end position="472"/>
    </location>
</feature>
<dbReference type="InterPro" id="IPR020846">
    <property type="entry name" value="MFS_dom"/>
</dbReference>
<dbReference type="SUPFAM" id="SSF103473">
    <property type="entry name" value="MFS general substrate transporter"/>
    <property type="match status" value="1"/>
</dbReference>
<evidence type="ECO:0000256" key="4">
    <source>
        <dbReference type="ARBA" id="ARBA00022989"/>
    </source>
</evidence>
<feature type="compositionally biased region" description="Basic and acidic residues" evidence="6">
    <location>
        <begin position="485"/>
        <end position="497"/>
    </location>
</feature>
<dbReference type="AlphaFoldDB" id="A0A9P5YS61"/>
<evidence type="ECO:0000259" key="8">
    <source>
        <dbReference type="PROSITE" id="PS50850"/>
    </source>
</evidence>